<accession>A0A0G0MKU2</accession>
<dbReference type="AlphaFoldDB" id="A0A0G0MKU2"/>
<evidence type="ECO:0000256" key="1">
    <source>
        <dbReference type="SAM" id="Phobius"/>
    </source>
</evidence>
<protein>
    <submittedName>
        <fullName evidence="2">Uncharacterized protein</fullName>
    </submittedName>
</protein>
<name>A0A0G0MKU2_9BACT</name>
<dbReference type="EMBL" id="LBUX01000007">
    <property type="protein sequence ID" value="KKQ74339.1"/>
    <property type="molecule type" value="Genomic_DNA"/>
</dbReference>
<evidence type="ECO:0000313" key="3">
    <source>
        <dbReference type="Proteomes" id="UP000034498"/>
    </source>
</evidence>
<evidence type="ECO:0000313" key="2">
    <source>
        <dbReference type="EMBL" id="KKQ74339.1"/>
    </source>
</evidence>
<dbReference type="Proteomes" id="UP000034498">
    <property type="component" value="Unassembled WGS sequence"/>
</dbReference>
<comment type="caution">
    <text evidence="2">The sequence shown here is derived from an EMBL/GenBank/DDBJ whole genome shotgun (WGS) entry which is preliminary data.</text>
</comment>
<sequence length="47" mass="5717">MKKTRFVDGIYFWRKESKVKKKKNRQYLVLLILIPIIVSLFFVTKIS</sequence>
<proteinExistence type="predicted"/>
<reference evidence="2 3" key="1">
    <citation type="journal article" date="2015" name="Nature">
        <title>rRNA introns, odd ribosomes, and small enigmatic genomes across a large radiation of phyla.</title>
        <authorList>
            <person name="Brown C.T."/>
            <person name="Hug L.A."/>
            <person name="Thomas B.C."/>
            <person name="Sharon I."/>
            <person name="Castelle C.J."/>
            <person name="Singh A."/>
            <person name="Wilkins M.J."/>
            <person name="Williams K.H."/>
            <person name="Banfield J.F."/>
        </authorList>
    </citation>
    <scope>NUCLEOTIDE SEQUENCE [LARGE SCALE GENOMIC DNA]</scope>
</reference>
<dbReference type="STRING" id="1618336.US94_C0007G0016"/>
<keyword evidence="1" id="KW-0812">Transmembrane</keyword>
<organism evidence="2 3">
    <name type="scientific">Berkelbacteria bacterium GW2011_GWB1_38_5</name>
    <dbReference type="NCBI Taxonomy" id="1618336"/>
    <lineage>
        <taxon>Bacteria</taxon>
        <taxon>Candidatus Berkelbacteria</taxon>
    </lineage>
</organism>
<feature type="non-terminal residue" evidence="2">
    <location>
        <position position="47"/>
    </location>
</feature>
<keyword evidence="1" id="KW-0472">Membrane</keyword>
<feature type="transmembrane region" description="Helical" evidence="1">
    <location>
        <begin position="27"/>
        <end position="46"/>
    </location>
</feature>
<keyword evidence="1" id="KW-1133">Transmembrane helix</keyword>
<gene>
    <name evidence="2" type="ORF">US94_C0007G0016</name>
</gene>